<feature type="compositionally biased region" description="Low complexity" evidence="1">
    <location>
        <begin position="193"/>
        <end position="202"/>
    </location>
</feature>
<evidence type="ECO:0000313" key="2">
    <source>
        <dbReference type="EMBL" id="GAB1320563.1"/>
    </source>
</evidence>
<accession>A0ABQ0GS53</accession>
<dbReference type="Proteomes" id="UP001628179">
    <property type="component" value="Unassembled WGS sequence"/>
</dbReference>
<feature type="region of interest" description="Disordered" evidence="1">
    <location>
        <begin position="221"/>
        <end position="240"/>
    </location>
</feature>
<dbReference type="RefSeq" id="XP_070922293.1">
    <property type="nucleotide sequence ID" value="XM_071066192.1"/>
</dbReference>
<sequence>MAAAQIPVVITYHKPGTRPPIFVAGTFSNPPWQPQEMEHTTRTDGEYDFKKEVYGEPGSKIQYKFRIGNGDWWVLNGDAPTMTDSAGNTNHVLEVKPLKEQQPRGQQDMGDDTGFPKLGKPLPKHLQPAINAEVDHRSGTSTPDFVRTAAEVAESAALLHEEVPRRQTPRVDSWSSNARKGTPTPLSEDAETAAEVAGTAETLDNDENPILIFEQPPGESVAFEVQGPGEESFGDQDGYIADKSPLFAHECVGLYESDEEAGPANNETEDYVGGPEPKEDIDPDKLDLNDPTLERFPSRRDDIIDTMRKLETGLQVDQSFEATSPSPVFNPSRRGTEDITGDFALTAASPPSPAAQRSSKNLDVPRSPRASESGPASGSLHSISEAEEPTGDDEVNFPPAVVFSNPVEPKPKNLKLPFNHEDEGIVLPDGVSPMTATPEHRITTPEASPVSRKRAELGGTPSGAPDINAPKAGDTESSKKPSDSATTTGTAAAKAGNSEQLRRRGAQDDPPKTPDSVHLTGVQASQGRSWIRAFLKLLFVDLIGGLINRLTGGKRKT</sequence>
<dbReference type="CDD" id="cd02859">
    <property type="entry name" value="E_set_AMPKbeta_like_N"/>
    <property type="match status" value="1"/>
</dbReference>
<gene>
    <name evidence="2" type="ORF">MFIFM68171_10773</name>
</gene>
<feature type="region of interest" description="Disordered" evidence="1">
    <location>
        <begin position="254"/>
        <end position="523"/>
    </location>
</feature>
<dbReference type="InterPro" id="IPR014756">
    <property type="entry name" value="Ig_E-set"/>
</dbReference>
<keyword evidence="3" id="KW-1185">Reference proteome</keyword>
<dbReference type="EMBL" id="BAAFSV010000006">
    <property type="protein sequence ID" value="GAB1320563.1"/>
    <property type="molecule type" value="Genomic_DNA"/>
</dbReference>
<feature type="compositionally biased region" description="Acidic residues" evidence="1">
    <location>
        <begin position="385"/>
        <end position="395"/>
    </location>
</feature>
<dbReference type="InterPro" id="IPR013783">
    <property type="entry name" value="Ig-like_fold"/>
</dbReference>
<feature type="compositionally biased region" description="Low complexity" evidence="1">
    <location>
        <begin position="485"/>
        <end position="496"/>
    </location>
</feature>
<dbReference type="SUPFAM" id="SSF81296">
    <property type="entry name" value="E set domains"/>
    <property type="match status" value="1"/>
</dbReference>
<organism evidence="2 3">
    <name type="scientific">Madurella fahalii</name>
    <dbReference type="NCBI Taxonomy" id="1157608"/>
    <lineage>
        <taxon>Eukaryota</taxon>
        <taxon>Fungi</taxon>
        <taxon>Dikarya</taxon>
        <taxon>Ascomycota</taxon>
        <taxon>Pezizomycotina</taxon>
        <taxon>Sordariomycetes</taxon>
        <taxon>Sordariomycetidae</taxon>
        <taxon>Sordariales</taxon>
        <taxon>Sordariales incertae sedis</taxon>
        <taxon>Madurella</taxon>
    </lineage>
</organism>
<feature type="compositionally biased region" description="Basic and acidic residues" evidence="1">
    <location>
        <begin position="276"/>
        <end position="311"/>
    </location>
</feature>
<dbReference type="Gene3D" id="2.60.40.10">
    <property type="entry name" value="Immunoglobulins"/>
    <property type="match status" value="1"/>
</dbReference>
<feature type="compositionally biased region" description="Basic and acidic residues" evidence="1">
    <location>
        <begin position="473"/>
        <end position="482"/>
    </location>
</feature>
<evidence type="ECO:0000256" key="1">
    <source>
        <dbReference type="SAM" id="MobiDB-lite"/>
    </source>
</evidence>
<protein>
    <recommendedName>
        <fullName evidence="4">AMP-activated protein kinase glycogen-binding domain-containing protein</fullName>
    </recommendedName>
</protein>
<dbReference type="GeneID" id="98181515"/>
<feature type="compositionally biased region" description="Basic and acidic residues" evidence="1">
    <location>
        <begin position="500"/>
        <end position="512"/>
    </location>
</feature>
<name>A0ABQ0GS53_9PEZI</name>
<reference evidence="2 3" key="1">
    <citation type="submission" date="2024-09" db="EMBL/GenBank/DDBJ databases">
        <title>Itraconazole resistance in Madurella fahalii resulting from another homologue of gene encoding cytochrome P450 14-alpha sterol demethylase (CYP51).</title>
        <authorList>
            <person name="Yoshioka I."/>
            <person name="Fahal A.H."/>
            <person name="Kaneko S."/>
            <person name="Yaguchi T."/>
        </authorList>
    </citation>
    <scope>NUCLEOTIDE SEQUENCE [LARGE SCALE GENOMIC DNA]</scope>
    <source>
        <strain evidence="2 3">IFM 68171</strain>
    </source>
</reference>
<evidence type="ECO:0000313" key="3">
    <source>
        <dbReference type="Proteomes" id="UP001628179"/>
    </source>
</evidence>
<proteinExistence type="predicted"/>
<feature type="region of interest" description="Disordered" evidence="1">
    <location>
        <begin position="157"/>
        <end position="212"/>
    </location>
</feature>
<evidence type="ECO:0008006" key="4">
    <source>
        <dbReference type="Google" id="ProtNLM"/>
    </source>
</evidence>
<comment type="caution">
    <text evidence="2">The sequence shown here is derived from an EMBL/GenBank/DDBJ whole genome shotgun (WGS) entry which is preliminary data.</text>
</comment>
<feature type="compositionally biased region" description="Polar residues" evidence="1">
    <location>
        <begin position="315"/>
        <end position="329"/>
    </location>
</feature>